<dbReference type="Proteomes" id="UP000472839">
    <property type="component" value="Unassembled WGS sequence"/>
</dbReference>
<dbReference type="RefSeq" id="WP_152189090.1">
    <property type="nucleotide sequence ID" value="NZ_WFKI01000004.1"/>
</dbReference>
<evidence type="ECO:0000256" key="2">
    <source>
        <dbReference type="ARBA" id="ARBA00022795"/>
    </source>
</evidence>
<dbReference type="InterPro" id="IPR024046">
    <property type="entry name" value="Flagellar_assmbl_FliW_dom_sf"/>
</dbReference>
<keyword evidence="5" id="KW-0966">Cell projection</keyword>
<dbReference type="SUPFAM" id="SSF141457">
    <property type="entry name" value="BH3618-like"/>
    <property type="match status" value="1"/>
</dbReference>
<dbReference type="Gene3D" id="2.30.290.10">
    <property type="entry name" value="BH3618-like"/>
    <property type="match status" value="1"/>
</dbReference>
<keyword evidence="3" id="KW-0810">Translation regulation</keyword>
<evidence type="ECO:0000256" key="4">
    <source>
        <dbReference type="ARBA" id="ARBA00023186"/>
    </source>
</evidence>
<dbReference type="Pfam" id="PF02623">
    <property type="entry name" value="FliW"/>
    <property type="match status" value="1"/>
</dbReference>
<dbReference type="GO" id="GO:0006417">
    <property type="term" value="P:regulation of translation"/>
    <property type="evidence" value="ECO:0007669"/>
    <property type="project" value="UniProtKB-KW"/>
</dbReference>
<evidence type="ECO:0000313" key="8">
    <source>
        <dbReference type="Proteomes" id="UP000472839"/>
    </source>
</evidence>
<evidence type="ECO:0000313" key="7">
    <source>
        <dbReference type="Proteomes" id="UP000461010"/>
    </source>
</evidence>
<organism evidence="5 8">
    <name type="scientific">Poseidonibacter ostreae</name>
    <dbReference type="NCBI Taxonomy" id="2654171"/>
    <lineage>
        <taxon>Bacteria</taxon>
        <taxon>Pseudomonadati</taxon>
        <taxon>Campylobacterota</taxon>
        <taxon>Epsilonproteobacteria</taxon>
        <taxon>Campylobacterales</taxon>
        <taxon>Arcobacteraceae</taxon>
        <taxon>Poseidonibacter</taxon>
    </lineage>
</organism>
<evidence type="ECO:0000313" key="6">
    <source>
        <dbReference type="EMBL" id="KAB7891865.1"/>
    </source>
</evidence>
<name>A0A6L4WQB5_9BACT</name>
<reference evidence="7 8" key="1">
    <citation type="submission" date="2019-10" db="EMBL/GenBank/DDBJ databases">
        <title>Poseidonibacter ostreae sp. nov., isolated from the gut of the Ostrea denselamellosa.</title>
        <authorList>
            <person name="Choi A."/>
        </authorList>
    </citation>
    <scope>NUCLEOTIDE SEQUENCE [LARGE SCALE GENOMIC DNA]</scope>
    <source>
        <strain evidence="5 8">SJOD-M-33</strain>
        <strain evidence="6 7">SJOD-M-5</strain>
    </source>
</reference>
<proteinExistence type="predicted"/>
<dbReference type="EMBL" id="WFKJ01000011">
    <property type="protein sequence ID" value="KAB7891865.1"/>
    <property type="molecule type" value="Genomic_DNA"/>
</dbReference>
<keyword evidence="1" id="KW-0963">Cytoplasm</keyword>
<comment type="caution">
    <text evidence="5">The sequence shown here is derived from an EMBL/GenBank/DDBJ whole genome shotgun (WGS) entry which is preliminary data.</text>
</comment>
<dbReference type="AlphaFoldDB" id="A0A6L4WQB5"/>
<dbReference type="PANTHER" id="PTHR39190">
    <property type="entry name" value="FLAGELLAR ASSEMBLY FACTOR FLIW"/>
    <property type="match status" value="1"/>
</dbReference>
<dbReference type="EMBL" id="WFKK01000042">
    <property type="protein sequence ID" value="KAB7886370.1"/>
    <property type="molecule type" value="Genomic_DNA"/>
</dbReference>
<dbReference type="InterPro" id="IPR003775">
    <property type="entry name" value="Flagellar_assembly_factor_FliW"/>
</dbReference>
<evidence type="ECO:0000313" key="5">
    <source>
        <dbReference type="EMBL" id="KAB7886370.1"/>
    </source>
</evidence>
<dbReference type="PANTHER" id="PTHR39190:SF1">
    <property type="entry name" value="FLAGELLAR ASSEMBLY FACTOR FLIW"/>
    <property type="match status" value="1"/>
</dbReference>
<dbReference type="Proteomes" id="UP000461010">
    <property type="component" value="Unassembled WGS sequence"/>
</dbReference>
<dbReference type="GO" id="GO:0044780">
    <property type="term" value="P:bacterial-type flagellum assembly"/>
    <property type="evidence" value="ECO:0007669"/>
    <property type="project" value="InterPro"/>
</dbReference>
<gene>
    <name evidence="6" type="ORF">GBG18_05365</name>
    <name evidence="5" type="ORF">GBG19_12310</name>
</gene>
<keyword evidence="5" id="KW-0282">Flagellum</keyword>
<sequence>MYKIELPLLGFEDIKELDIKSVDDNFVTLELNNEKSLNINLVSINYFKEAKFNFNIDDETLEIMNIKNLEDFKIFFCVVMQKPIEDSIVNLAAPVLINEKDKLIGQYVIKDRIPRLLTTLSEVSI</sequence>
<evidence type="ECO:0000256" key="3">
    <source>
        <dbReference type="ARBA" id="ARBA00022845"/>
    </source>
</evidence>
<evidence type="ECO:0000256" key="1">
    <source>
        <dbReference type="ARBA" id="ARBA00022490"/>
    </source>
</evidence>
<keyword evidence="5" id="KW-0969">Cilium</keyword>
<keyword evidence="7" id="KW-1185">Reference proteome</keyword>
<protein>
    <submittedName>
        <fullName evidence="5">Flagellar biosynthesis protein FliW</fullName>
    </submittedName>
</protein>
<accession>A0A6L4WQB5</accession>
<keyword evidence="2" id="KW-1005">Bacterial flagellum biogenesis</keyword>
<keyword evidence="4" id="KW-0143">Chaperone</keyword>